<evidence type="ECO:0000256" key="4">
    <source>
        <dbReference type="PROSITE-ProRule" id="PRU01024"/>
    </source>
</evidence>
<dbReference type="PROSITE" id="PS50926">
    <property type="entry name" value="TRAM"/>
    <property type="match status" value="1"/>
</dbReference>
<dbReference type="PROSITE" id="PS01230">
    <property type="entry name" value="TRMA_1"/>
    <property type="match status" value="1"/>
</dbReference>
<evidence type="ECO:0000256" key="3">
    <source>
        <dbReference type="ARBA" id="ARBA00022691"/>
    </source>
</evidence>
<dbReference type="STRING" id="68775.A0A5C3M0A3"/>
<organism evidence="8 9">
    <name type="scientific">Crucibulum laeve</name>
    <dbReference type="NCBI Taxonomy" id="68775"/>
    <lineage>
        <taxon>Eukaryota</taxon>
        <taxon>Fungi</taxon>
        <taxon>Dikarya</taxon>
        <taxon>Basidiomycota</taxon>
        <taxon>Agaricomycotina</taxon>
        <taxon>Agaricomycetes</taxon>
        <taxon>Agaricomycetidae</taxon>
        <taxon>Agaricales</taxon>
        <taxon>Agaricineae</taxon>
        <taxon>Nidulariaceae</taxon>
        <taxon>Crucibulum</taxon>
    </lineage>
</organism>
<dbReference type="GO" id="GO:0030697">
    <property type="term" value="F:tRNA (uracil(54)-C5)-methyltransferase activity, S-adenosyl methionine-dependent"/>
    <property type="evidence" value="ECO:0007669"/>
    <property type="project" value="InterPro"/>
</dbReference>
<keyword evidence="9" id="KW-1185">Reference proteome</keyword>
<dbReference type="EMBL" id="ML213602">
    <property type="protein sequence ID" value="TFK38804.1"/>
    <property type="molecule type" value="Genomic_DNA"/>
</dbReference>
<dbReference type="PROSITE" id="PS51687">
    <property type="entry name" value="SAM_MT_RNA_M5U"/>
    <property type="match status" value="1"/>
</dbReference>
<gene>
    <name evidence="8" type="ORF">BDQ12DRAFT_605303</name>
</gene>
<name>A0A5C3M0A3_9AGAR</name>
<dbReference type="SUPFAM" id="SSF50249">
    <property type="entry name" value="Nucleic acid-binding proteins"/>
    <property type="match status" value="1"/>
</dbReference>
<dbReference type="GO" id="GO:0008033">
    <property type="term" value="P:tRNA processing"/>
    <property type="evidence" value="ECO:0007669"/>
    <property type="project" value="InterPro"/>
</dbReference>
<dbReference type="Pfam" id="PF05958">
    <property type="entry name" value="tRNA_U5-meth_tr"/>
    <property type="match status" value="1"/>
</dbReference>
<evidence type="ECO:0000256" key="5">
    <source>
        <dbReference type="PROSITE-ProRule" id="PRU10015"/>
    </source>
</evidence>
<dbReference type="SUPFAM" id="SSF53335">
    <property type="entry name" value="S-adenosyl-L-methionine-dependent methyltransferases"/>
    <property type="match status" value="1"/>
</dbReference>
<comment type="similarity">
    <text evidence="4">Belongs to the class I-like SAM-binding methyltransferase superfamily. RNA M5U methyltransferase family.</text>
</comment>
<feature type="region of interest" description="Disordered" evidence="6">
    <location>
        <begin position="1"/>
        <end position="28"/>
    </location>
</feature>
<protein>
    <submittedName>
        <fullName evidence="8">S-adenosyl-L-methionine-dependent methyltransferase</fullName>
    </submittedName>
</protein>
<dbReference type="FunFam" id="2.40.50.140:FF:000201">
    <property type="entry name" value="TRM2p tRNA methyltransferase"/>
    <property type="match status" value="1"/>
</dbReference>
<feature type="binding site" evidence="4">
    <location>
        <position position="387"/>
    </location>
    <ligand>
        <name>S-adenosyl-L-methionine</name>
        <dbReference type="ChEBI" id="CHEBI:59789"/>
    </ligand>
</feature>
<dbReference type="InterPro" id="IPR002792">
    <property type="entry name" value="TRAM_dom"/>
</dbReference>
<feature type="binding site" evidence="4">
    <location>
        <position position="335"/>
    </location>
    <ligand>
        <name>S-adenosyl-L-methionine</name>
        <dbReference type="ChEBI" id="CHEBI:59789"/>
    </ligand>
</feature>
<evidence type="ECO:0000313" key="8">
    <source>
        <dbReference type="EMBL" id="TFK38804.1"/>
    </source>
</evidence>
<evidence type="ECO:0000259" key="7">
    <source>
        <dbReference type="PROSITE" id="PS50926"/>
    </source>
</evidence>
<dbReference type="OrthoDB" id="10250660at2759"/>
<evidence type="ECO:0000313" key="9">
    <source>
        <dbReference type="Proteomes" id="UP000308652"/>
    </source>
</evidence>
<dbReference type="InterPro" id="IPR030391">
    <property type="entry name" value="MeTrfase_TrmA_CS"/>
</dbReference>
<keyword evidence="3 4" id="KW-0949">S-adenosyl-L-methionine</keyword>
<keyword evidence="2 4" id="KW-0808">Transferase</keyword>
<keyword evidence="1 4" id="KW-0489">Methyltransferase</keyword>
<dbReference type="PANTHER" id="PTHR11061:SF30">
    <property type="entry name" value="TRNA (URACIL(54)-C(5))-METHYLTRANSFERASE"/>
    <property type="match status" value="1"/>
</dbReference>
<dbReference type="PROSITE" id="PS01231">
    <property type="entry name" value="TRMA_2"/>
    <property type="match status" value="1"/>
</dbReference>
<feature type="binding site" evidence="4">
    <location>
        <position position="458"/>
    </location>
    <ligand>
        <name>S-adenosyl-L-methionine</name>
        <dbReference type="ChEBI" id="CHEBI:59789"/>
    </ligand>
</feature>
<dbReference type="InterPro" id="IPR025795">
    <property type="entry name" value="tRNA_(uracil-5-)_MeTrfase"/>
</dbReference>
<reference evidence="8 9" key="1">
    <citation type="journal article" date="2019" name="Nat. Ecol. Evol.">
        <title>Megaphylogeny resolves global patterns of mushroom evolution.</title>
        <authorList>
            <person name="Varga T."/>
            <person name="Krizsan K."/>
            <person name="Foldi C."/>
            <person name="Dima B."/>
            <person name="Sanchez-Garcia M."/>
            <person name="Sanchez-Ramirez S."/>
            <person name="Szollosi G.J."/>
            <person name="Szarkandi J.G."/>
            <person name="Papp V."/>
            <person name="Albert L."/>
            <person name="Andreopoulos W."/>
            <person name="Angelini C."/>
            <person name="Antonin V."/>
            <person name="Barry K.W."/>
            <person name="Bougher N.L."/>
            <person name="Buchanan P."/>
            <person name="Buyck B."/>
            <person name="Bense V."/>
            <person name="Catcheside P."/>
            <person name="Chovatia M."/>
            <person name="Cooper J."/>
            <person name="Damon W."/>
            <person name="Desjardin D."/>
            <person name="Finy P."/>
            <person name="Geml J."/>
            <person name="Haridas S."/>
            <person name="Hughes K."/>
            <person name="Justo A."/>
            <person name="Karasinski D."/>
            <person name="Kautmanova I."/>
            <person name="Kiss B."/>
            <person name="Kocsube S."/>
            <person name="Kotiranta H."/>
            <person name="LaButti K.M."/>
            <person name="Lechner B.E."/>
            <person name="Liimatainen K."/>
            <person name="Lipzen A."/>
            <person name="Lukacs Z."/>
            <person name="Mihaltcheva S."/>
            <person name="Morgado L.N."/>
            <person name="Niskanen T."/>
            <person name="Noordeloos M.E."/>
            <person name="Ohm R.A."/>
            <person name="Ortiz-Santana B."/>
            <person name="Ovrebo C."/>
            <person name="Racz N."/>
            <person name="Riley R."/>
            <person name="Savchenko A."/>
            <person name="Shiryaev A."/>
            <person name="Soop K."/>
            <person name="Spirin V."/>
            <person name="Szebenyi C."/>
            <person name="Tomsovsky M."/>
            <person name="Tulloss R.E."/>
            <person name="Uehling J."/>
            <person name="Grigoriev I.V."/>
            <person name="Vagvolgyi C."/>
            <person name="Papp T."/>
            <person name="Martin F.M."/>
            <person name="Miettinen O."/>
            <person name="Hibbett D.S."/>
            <person name="Nagy L.G."/>
        </authorList>
    </citation>
    <scope>NUCLEOTIDE SEQUENCE [LARGE SCALE GENOMIC DNA]</scope>
    <source>
        <strain evidence="8 9">CBS 166.37</strain>
    </source>
</reference>
<dbReference type="InterPro" id="IPR010280">
    <property type="entry name" value="U5_MeTrfase_fam"/>
</dbReference>
<evidence type="ECO:0000256" key="6">
    <source>
        <dbReference type="SAM" id="MobiDB-lite"/>
    </source>
</evidence>
<sequence>METRKRNDKGKAKGKGKRKQKKITAPEPCSSEDVLFKDIVAVLGQAEVDKVLEEGTELDSPFEFHQEVELEVRAIGSNGEGIAVAPDGTKPWAVVVPLTLPGEKIRARIYKSARLHSFADLLEITTPNPALRDDSRVKCKYFGACGGCQYQMLSYETQINLKRDVVVKAYKNYSNLLQSSLPPILSTIASPLEYGYRTKLTPHFEAPPAAARKNPSATSDGKKPDWLAIGFNKIGTHKTMDIEECPIATPVINAALGPARERIIKNIHTYERGVSLIFRDSLDTTPDIDPRTAQQPIDKLSEAFTKQICVTDHKATVRETVGEWIFEYNGGSFFQNNNSVLVPLTDYVRDAIFPLPSATDPSSPSPVTVAVSVVPDTPRPTHLVDTYCGSGLFAITLSPNFEKVAGIELSTESITFATRNARLNGISPDKISFRSGDASDIFSVVGDFPPSHSVVVIDPPRKGCDDAFISLLLKFRPATVVYVSCNVHTQARDVGKILNATADAGEGERYVLQSLRGFDLFPQTAHVESVAVLRLV</sequence>
<dbReference type="GO" id="GO:0009451">
    <property type="term" value="P:RNA modification"/>
    <property type="evidence" value="ECO:0007669"/>
    <property type="project" value="UniProtKB-ARBA"/>
</dbReference>
<dbReference type="PANTHER" id="PTHR11061">
    <property type="entry name" value="RNA M5U METHYLTRANSFERASE"/>
    <property type="match status" value="1"/>
</dbReference>
<dbReference type="AlphaFoldDB" id="A0A5C3M0A3"/>
<proteinExistence type="inferred from homology"/>
<dbReference type="Proteomes" id="UP000308652">
    <property type="component" value="Unassembled WGS sequence"/>
</dbReference>
<dbReference type="PROSITE" id="PS51622">
    <property type="entry name" value="SAM_MT_RNA_M5U_2"/>
    <property type="match status" value="1"/>
</dbReference>
<feature type="binding site" evidence="4">
    <location>
        <position position="408"/>
    </location>
    <ligand>
        <name>S-adenosyl-L-methionine</name>
        <dbReference type="ChEBI" id="CHEBI:59789"/>
    </ligand>
</feature>
<feature type="active site" description="Nucleophile" evidence="4">
    <location>
        <position position="485"/>
    </location>
</feature>
<dbReference type="InterPro" id="IPR012340">
    <property type="entry name" value="NA-bd_OB-fold"/>
</dbReference>
<dbReference type="GO" id="GO:0032259">
    <property type="term" value="P:methylation"/>
    <property type="evidence" value="ECO:0007669"/>
    <property type="project" value="UniProtKB-KW"/>
</dbReference>
<dbReference type="InterPro" id="IPR029063">
    <property type="entry name" value="SAM-dependent_MTases_sf"/>
</dbReference>
<accession>A0A5C3M0A3</accession>
<evidence type="ECO:0000256" key="2">
    <source>
        <dbReference type="ARBA" id="ARBA00022679"/>
    </source>
</evidence>
<dbReference type="Gene3D" id="2.40.50.140">
    <property type="entry name" value="Nucleic acid-binding proteins"/>
    <property type="match status" value="1"/>
</dbReference>
<feature type="compositionally biased region" description="Basic residues" evidence="6">
    <location>
        <begin position="12"/>
        <end position="22"/>
    </location>
</feature>
<dbReference type="InterPro" id="IPR030390">
    <property type="entry name" value="MeTrfase_TrmA_AS"/>
</dbReference>
<feature type="active site" evidence="5">
    <location>
        <position position="485"/>
    </location>
</feature>
<feature type="compositionally biased region" description="Basic and acidic residues" evidence="6">
    <location>
        <begin position="1"/>
        <end position="11"/>
    </location>
</feature>
<dbReference type="Gene3D" id="3.40.50.150">
    <property type="entry name" value="Vaccinia Virus protein VP39"/>
    <property type="match status" value="2"/>
</dbReference>
<evidence type="ECO:0000256" key="1">
    <source>
        <dbReference type="ARBA" id="ARBA00022603"/>
    </source>
</evidence>
<feature type="domain" description="TRAM" evidence="7">
    <location>
        <begin position="61"/>
        <end position="123"/>
    </location>
</feature>